<dbReference type="PROSITE" id="PS00606">
    <property type="entry name" value="KS3_1"/>
    <property type="match status" value="1"/>
</dbReference>
<evidence type="ECO:0000259" key="6">
    <source>
        <dbReference type="PROSITE" id="PS52004"/>
    </source>
</evidence>
<comment type="similarity">
    <text evidence="1 5">Belongs to the thiolase-like superfamily. Beta-ketoacyl-ACP synthases family.</text>
</comment>
<dbReference type="SMART" id="SM00825">
    <property type="entry name" value="PKS_KS"/>
    <property type="match status" value="1"/>
</dbReference>
<keyword evidence="8" id="KW-1185">Reference proteome</keyword>
<dbReference type="Gene3D" id="3.40.47.10">
    <property type="match status" value="1"/>
</dbReference>
<dbReference type="InterPro" id="IPR020841">
    <property type="entry name" value="PKS_Beta-ketoAc_synthase_dom"/>
</dbReference>
<dbReference type="NCBIfam" id="NF005589">
    <property type="entry name" value="PRK07314.1"/>
    <property type="match status" value="1"/>
</dbReference>
<dbReference type="SUPFAM" id="SSF53901">
    <property type="entry name" value="Thiolase-like"/>
    <property type="match status" value="2"/>
</dbReference>
<comment type="catalytic activity">
    <reaction evidence="4">
        <text>a fatty acyl-[ACP] + malonyl-[ACP] + H(+) = a 3-oxoacyl-[ACP] + holo-[ACP] + CO2</text>
        <dbReference type="Rhea" id="RHEA:22836"/>
        <dbReference type="Rhea" id="RHEA-COMP:9623"/>
        <dbReference type="Rhea" id="RHEA-COMP:9685"/>
        <dbReference type="Rhea" id="RHEA-COMP:9916"/>
        <dbReference type="Rhea" id="RHEA-COMP:14125"/>
        <dbReference type="ChEBI" id="CHEBI:15378"/>
        <dbReference type="ChEBI" id="CHEBI:16526"/>
        <dbReference type="ChEBI" id="CHEBI:64479"/>
        <dbReference type="ChEBI" id="CHEBI:78449"/>
        <dbReference type="ChEBI" id="CHEBI:78776"/>
        <dbReference type="ChEBI" id="CHEBI:138651"/>
        <dbReference type="EC" id="2.3.1.41"/>
    </reaction>
</comment>
<dbReference type="EMBL" id="CP015061">
    <property type="protein sequence ID" value="QGN18168.1"/>
    <property type="molecule type" value="Genomic_DNA"/>
</dbReference>
<dbReference type="InterPro" id="IPR014030">
    <property type="entry name" value="Ketoacyl_synth_N"/>
</dbReference>
<evidence type="ECO:0000256" key="4">
    <source>
        <dbReference type="ARBA" id="ARBA00049541"/>
    </source>
</evidence>
<protein>
    <recommendedName>
        <fullName evidence="2">beta-ketoacyl-[acyl-carrier-protein] synthase I</fullName>
        <ecNumber evidence="2">2.3.1.41</ecNumber>
    </recommendedName>
</protein>
<feature type="domain" description="Ketosynthase family 3 (KS3)" evidence="6">
    <location>
        <begin position="3"/>
        <end position="429"/>
    </location>
</feature>
<reference evidence="7 8" key="2">
    <citation type="submission" date="2019-11" db="EMBL/GenBank/DDBJ databases">
        <authorList>
            <person name="Lu H."/>
        </authorList>
    </citation>
    <scope>NUCLEOTIDE SEQUENCE [LARGE SCALE GENOMIC DNA]</scope>
    <source>
        <strain evidence="7 8">FIM1</strain>
    </source>
</reference>
<accession>A0ABX6F100</accession>
<dbReference type="InterPro" id="IPR018201">
    <property type="entry name" value="Ketoacyl_synth_AS"/>
</dbReference>
<reference evidence="7 8" key="1">
    <citation type="submission" date="2016-03" db="EMBL/GenBank/DDBJ databases">
        <title>How can Kluyveromyces marxianus grow so fast - potential evolutionary course in Saccharomyces Complex revealed by comparative genomics.</title>
        <authorList>
            <person name="Mo W."/>
            <person name="Lu W."/>
            <person name="Yang X."/>
            <person name="Qi J."/>
            <person name="Lv H."/>
        </authorList>
    </citation>
    <scope>NUCLEOTIDE SEQUENCE [LARGE SCALE GENOMIC DNA]</scope>
    <source>
        <strain evidence="7 8">FIM1</strain>
    </source>
</reference>
<dbReference type="EC" id="2.3.1.41" evidence="2"/>
<dbReference type="InterPro" id="IPR014031">
    <property type="entry name" value="Ketoacyl_synth_C"/>
</dbReference>
<dbReference type="PROSITE" id="PS52004">
    <property type="entry name" value="KS3_2"/>
    <property type="match status" value="1"/>
</dbReference>
<dbReference type="Pfam" id="PF00109">
    <property type="entry name" value="ketoacyl-synt"/>
    <property type="match status" value="1"/>
</dbReference>
<name>A0ABX6F100_KLUMA</name>
<proteinExistence type="inferred from homology"/>
<dbReference type="PANTHER" id="PTHR11712:SF336">
    <property type="entry name" value="3-OXOACYL-[ACYL-CARRIER-PROTEIN] SYNTHASE, MITOCHONDRIAL"/>
    <property type="match status" value="1"/>
</dbReference>
<dbReference type="Pfam" id="PF02801">
    <property type="entry name" value="Ketoacyl-synt_C"/>
    <property type="match status" value="1"/>
</dbReference>
<dbReference type="Proteomes" id="UP000422736">
    <property type="component" value="Chromosome 7"/>
</dbReference>
<evidence type="ECO:0000256" key="2">
    <source>
        <dbReference type="ARBA" id="ARBA00013191"/>
    </source>
</evidence>
<dbReference type="PANTHER" id="PTHR11712">
    <property type="entry name" value="POLYKETIDE SYNTHASE-RELATED"/>
    <property type="match status" value="1"/>
</dbReference>
<keyword evidence="3 5" id="KW-0808">Transferase</keyword>
<evidence type="ECO:0000256" key="5">
    <source>
        <dbReference type="RuleBase" id="RU003694"/>
    </source>
</evidence>
<dbReference type="CDD" id="cd00834">
    <property type="entry name" value="KAS_I_II"/>
    <property type="match status" value="1"/>
</dbReference>
<gene>
    <name evidence="7" type="primary">CEM1</name>
    <name evidence="7" type="ORF">FIM1_4491</name>
</gene>
<organism evidence="7 8">
    <name type="scientific">Kluyveromyces marxianus</name>
    <name type="common">Yeast</name>
    <name type="synonym">Candida kefyr</name>
    <dbReference type="NCBI Taxonomy" id="4911"/>
    <lineage>
        <taxon>Eukaryota</taxon>
        <taxon>Fungi</taxon>
        <taxon>Dikarya</taxon>
        <taxon>Ascomycota</taxon>
        <taxon>Saccharomycotina</taxon>
        <taxon>Saccharomycetes</taxon>
        <taxon>Saccharomycetales</taxon>
        <taxon>Saccharomycetaceae</taxon>
        <taxon>Kluyveromyces</taxon>
    </lineage>
</organism>
<evidence type="ECO:0000313" key="7">
    <source>
        <dbReference type="EMBL" id="QGN18168.1"/>
    </source>
</evidence>
<evidence type="ECO:0000256" key="3">
    <source>
        <dbReference type="ARBA" id="ARBA00022679"/>
    </source>
</evidence>
<dbReference type="InterPro" id="IPR000794">
    <property type="entry name" value="Beta-ketoacyl_synthase"/>
</dbReference>
<evidence type="ECO:0000256" key="1">
    <source>
        <dbReference type="ARBA" id="ARBA00008467"/>
    </source>
</evidence>
<sequence>MSLKRVVVTGLGAYTPLGANVAKSWAGLLAGNQSLIPLSDFYNRDEFAKLQKLVPLDTVVSRQHANPLDTFPNYDQRRTTPAHQIVLEKTREALTHAKLLKEEDQDDSTELLWDLDKTRVGCVIGTGMPSMPDLQSTISTLFTKPKVSPFLIPRVLPNMATGNVMIKYGFQGPSSCPSTACATGNSSIIDGFNMIQLGLADLMICGSYEFSIDPISIAGFYRSKAISRKHQTRPFDVERDGFVMGEGCGILILESWDSATSRGAPILAEVKGAGMSNDGHHITTPLPDGSGGKLAMENALKRANLTPDKIGYINAHATSTQLGDLAESTAIVNIFGTKDTGKAPFVSSNKGHIGHLLGASGSVESIFTILGLQNGKFPPNLNLQKLDESSTINDVNLIRDSTLTDDTIEYAITNSFGFGGVNTSILFAKVH</sequence>
<evidence type="ECO:0000313" key="8">
    <source>
        <dbReference type="Proteomes" id="UP000422736"/>
    </source>
</evidence>
<dbReference type="InterPro" id="IPR016039">
    <property type="entry name" value="Thiolase-like"/>
</dbReference>